<dbReference type="AlphaFoldDB" id="A0AA38R5M3"/>
<comment type="caution">
    <text evidence="1">The sequence shown here is derived from an EMBL/GenBank/DDBJ whole genome shotgun (WGS) entry which is preliminary data.</text>
</comment>
<accession>A0AA38R5M3</accession>
<dbReference type="Pfam" id="PF12520">
    <property type="entry name" value="DUF3723"/>
    <property type="match status" value="1"/>
</dbReference>
<name>A0AA38R5M3_9PEZI</name>
<organism evidence="1 2">
    <name type="scientific">Pleurostoma richardsiae</name>
    <dbReference type="NCBI Taxonomy" id="41990"/>
    <lineage>
        <taxon>Eukaryota</taxon>
        <taxon>Fungi</taxon>
        <taxon>Dikarya</taxon>
        <taxon>Ascomycota</taxon>
        <taxon>Pezizomycotina</taxon>
        <taxon>Sordariomycetes</taxon>
        <taxon>Sordariomycetidae</taxon>
        <taxon>Calosphaeriales</taxon>
        <taxon>Pleurostomataceae</taxon>
        <taxon>Pleurostoma</taxon>
    </lineage>
</organism>
<proteinExistence type="predicted"/>
<gene>
    <name evidence="1" type="ORF">NKR23_g12511</name>
</gene>
<sequence>MTEKYLVGIIRVPPSAFTFDAAHGRQEHGAITERLIRVFRRSACRQDDQDNYITGCVDESTYKEILSTLHRSPEALRRTVWEGNPPRIALNNRIVCVDGRQRIAAARRLYATRPAFLREKVKRFSYQTKYADGEIYRTLRSYQRQDEIGLANLIGEWVLQLTPCKEKSLWILLRVDENGNYLRGGIVAALDALLPFVGLWPGFQLGNIHKYLALHCDEQIVRYFEHILAILMKITGGDPSVISCLDFNTIRELQGLAPSDPNDAALITMMMNERLIFSQVKDRALRRVILQNILSLDTIIASFETFHANMRYLSIGMQIITRHILGMKATDFDPSQAQTVDSCLGVAWRPPNPPVIETDQAGEGRFRSLASMGGNLTYQLLFLMAIRRFPRLSNERTLQDTVYCKLVFAPHFFSFPHTRRIAR</sequence>
<reference evidence="1" key="1">
    <citation type="submission" date="2022-07" db="EMBL/GenBank/DDBJ databases">
        <title>Fungi with potential for degradation of polypropylene.</title>
        <authorList>
            <person name="Gostincar C."/>
        </authorList>
    </citation>
    <scope>NUCLEOTIDE SEQUENCE</scope>
    <source>
        <strain evidence="1">EXF-13308</strain>
    </source>
</reference>
<dbReference type="EMBL" id="JANBVO010000169">
    <property type="protein sequence ID" value="KAJ9129559.1"/>
    <property type="molecule type" value="Genomic_DNA"/>
</dbReference>
<evidence type="ECO:0000313" key="2">
    <source>
        <dbReference type="Proteomes" id="UP001174694"/>
    </source>
</evidence>
<dbReference type="InterPro" id="IPR022198">
    <property type="entry name" value="DUF3723"/>
</dbReference>
<keyword evidence="2" id="KW-1185">Reference proteome</keyword>
<evidence type="ECO:0000313" key="1">
    <source>
        <dbReference type="EMBL" id="KAJ9129559.1"/>
    </source>
</evidence>
<dbReference type="Proteomes" id="UP001174694">
    <property type="component" value="Unassembled WGS sequence"/>
</dbReference>
<protein>
    <submittedName>
        <fullName evidence="1">Uncharacterized protein</fullName>
    </submittedName>
</protein>